<dbReference type="PANTHER" id="PTHR19288:SF4">
    <property type="entry name" value="RE04130P-RELATED"/>
    <property type="match status" value="1"/>
</dbReference>
<dbReference type="GO" id="GO:0016791">
    <property type="term" value="F:phosphatase activity"/>
    <property type="evidence" value="ECO:0007669"/>
    <property type="project" value="TreeGrafter"/>
</dbReference>
<evidence type="ECO:0000256" key="2">
    <source>
        <dbReference type="PIRSR" id="PIRSR000915-1"/>
    </source>
</evidence>
<reference evidence="5" key="2">
    <citation type="journal article" date="2007" name="Science">
        <title>Genome sequence of Aedes aegypti, a major arbovirus vector.</title>
        <authorList>
            <person name="Nene V."/>
            <person name="Wortman J.R."/>
            <person name="Lawson D."/>
            <person name="Haas B."/>
            <person name="Kodira C."/>
            <person name="Tu Z.J."/>
            <person name="Loftus B."/>
            <person name="Xi Z."/>
            <person name="Megy K."/>
            <person name="Grabherr M."/>
            <person name="Ren Q."/>
            <person name="Zdobnov E.M."/>
            <person name="Lobo N.F."/>
            <person name="Campbell K.S."/>
            <person name="Brown S.E."/>
            <person name="Bonaldo M.F."/>
            <person name="Zhu J."/>
            <person name="Sinkins S.P."/>
            <person name="Hogenkamp D.G."/>
            <person name="Amedeo P."/>
            <person name="Arensburger P."/>
            <person name="Atkinson P.W."/>
            <person name="Bidwell S."/>
            <person name="Biedler J."/>
            <person name="Birney E."/>
            <person name="Bruggner R.V."/>
            <person name="Costas J."/>
            <person name="Coy M.R."/>
            <person name="Crabtree J."/>
            <person name="Crawford M."/>
            <person name="Debruyn B."/>
            <person name="Decaprio D."/>
            <person name="Eiglmeier K."/>
            <person name="Eisenstadt E."/>
            <person name="El-Dorry H."/>
            <person name="Gelbart W.M."/>
            <person name="Gomes S.L."/>
            <person name="Hammond M."/>
            <person name="Hannick L.I."/>
            <person name="Hogan J.R."/>
            <person name="Holmes M.H."/>
            <person name="Jaffe D."/>
            <person name="Johnston J.S."/>
            <person name="Kennedy R.C."/>
            <person name="Koo H."/>
            <person name="Kravitz S."/>
            <person name="Kriventseva E.V."/>
            <person name="Kulp D."/>
            <person name="Labutti K."/>
            <person name="Lee E."/>
            <person name="Li S."/>
            <person name="Lovin D.D."/>
            <person name="Mao C."/>
            <person name="Mauceli E."/>
            <person name="Menck C.F."/>
            <person name="Miller J.R."/>
            <person name="Montgomery P."/>
            <person name="Mori A."/>
            <person name="Nascimento A.L."/>
            <person name="Naveira H.F."/>
            <person name="Nusbaum C."/>
            <person name="O'leary S."/>
            <person name="Orvis J."/>
            <person name="Pertea M."/>
            <person name="Quesneville H."/>
            <person name="Reidenbach K.R."/>
            <person name="Rogers Y.H."/>
            <person name="Roth C.W."/>
            <person name="Schneider J.R."/>
            <person name="Schatz M."/>
            <person name="Shumway M."/>
            <person name="Stanke M."/>
            <person name="Stinson E.O."/>
            <person name="Tubio J.M."/>
            <person name="Vanzee J.P."/>
            <person name="Verjovski-Almeida S."/>
            <person name="Werner D."/>
            <person name="White O."/>
            <person name="Wyder S."/>
            <person name="Zeng Q."/>
            <person name="Zhao Q."/>
            <person name="Zhao Y."/>
            <person name="Hill C.A."/>
            <person name="Raikhel A.S."/>
            <person name="Soares M.B."/>
            <person name="Knudson D.L."/>
            <person name="Lee N.H."/>
            <person name="Galagan J."/>
            <person name="Salzberg S.L."/>
            <person name="Paulsen I.T."/>
            <person name="Dimopoulos G."/>
            <person name="Collins F.H."/>
            <person name="Birren B."/>
            <person name="Fraser-Liggett C.M."/>
            <person name="Severson D.W."/>
        </authorList>
    </citation>
    <scope>NUCLEOTIDE SEQUENCE [LARGE SCALE GENOMIC DNA]</scope>
    <source>
        <strain evidence="5">Liverpool</strain>
    </source>
</reference>
<feature type="active site" description="Nucleophile" evidence="2">
    <location>
        <position position="30"/>
    </location>
</feature>
<dbReference type="Pfam" id="PF13344">
    <property type="entry name" value="Hydrolase_6"/>
    <property type="match status" value="1"/>
</dbReference>
<feature type="binding site" evidence="3">
    <location>
        <begin position="63"/>
        <end position="65"/>
    </location>
    <ligand>
        <name>substrate</name>
    </ligand>
</feature>
<feature type="binding site" evidence="4">
    <location>
        <position position="257"/>
    </location>
    <ligand>
        <name>Mg(2+)</name>
        <dbReference type="ChEBI" id="CHEBI:18420"/>
    </ligand>
</feature>
<keyword evidence="1" id="KW-0378">Hydrolase</keyword>
<feature type="active site" description="Proton donor" evidence="2">
    <location>
        <position position="32"/>
    </location>
</feature>
<dbReference type="EMBL" id="CH477420">
    <property type="protein sequence ID" value="EAT41252.1"/>
    <property type="molecule type" value="Genomic_DNA"/>
</dbReference>
<dbReference type="InterPro" id="IPR006357">
    <property type="entry name" value="HAD-SF_hydro_IIA"/>
</dbReference>
<dbReference type="KEGG" id="aag:5568744"/>
<reference evidence="5" key="3">
    <citation type="submission" date="2012-09" db="EMBL/GenBank/DDBJ databases">
        <authorList>
            <consortium name="VectorBase"/>
        </authorList>
    </citation>
    <scope>NUCLEOTIDE SEQUENCE</scope>
    <source>
        <strain evidence="5">Liverpool</strain>
    </source>
</reference>
<keyword evidence="4" id="KW-0479">Metal-binding</keyword>
<name>A0A1S4FFG3_AEDAE</name>
<comment type="similarity">
    <text evidence="1">Belongs to the HAD-like hydrolase superfamily.</text>
</comment>
<evidence type="ECO:0000313" key="6">
    <source>
        <dbReference type="Proteomes" id="UP000682892"/>
    </source>
</evidence>
<gene>
    <name evidence="5" type="ORF">AaeL_AAEL007090</name>
</gene>
<dbReference type="InterPro" id="IPR023214">
    <property type="entry name" value="HAD_sf"/>
</dbReference>
<accession>A0A1S4FFG3</accession>
<evidence type="ECO:0000256" key="1">
    <source>
        <dbReference type="PIRNR" id="PIRNR000915"/>
    </source>
</evidence>
<feature type="binding site" evidence="4">
    <location>
        <position position="32"/>
    </location>
    <ligand>
        <name>Mg(2+)</name>
        <dbReference type="ChEBI" id="CHEBI:18420"/>
    </ligand>
</feature>
<dbReference type="GO" id="GO:0046872">
    <property type="term" value="F:metal ion binding"/>
    <property type="evidence" value="ECO:0007669"/>
    <property type="project" value="UniProtKB-KW"/>
</dbReference>
<dbReference type="PIRSF" id="PIRSF000915">
    <property type="entry name" value="PGP-type_phosphatase"/>
    <property type="match status" value="1"/>
</dbReference>
<evidence type="ECO:0000256" key="4">
    <source>
        <dbReference type="PIRSR" id="PIRSR000915-3"/>
    </source>
</evidence>
<keyword evidence="4" id="KW-0460">Magnesium</keyword>
<sequence length="315" mass="34935">MDKSHIRHLLDLSKEEKKAFLDSFDAIMSDCDGVVWNFTGPIPGVDEALQLLKQNGKKLAFISNNGMRTMDEYREKFSKLGIESQEHDIVHPALTTVKYLKSVNMQDAVYCIGTEVFKNYLRSEGFTVLDGPTERLPDGGAANAVRTFASYFTDTSGPAVGAVVVDIDVNVSLSHLMKAKCYLDRNPDCLLLVGATDYVIPLGDNMDVIGPGYFIDILEKATGRRALVLGKPGQALSEFILEQFHVTQPERTLFIGDMLPQDMGFGARCGFQKVLMLSGGTTKAMMFAHNKPEELPNFYADSFADFIQLYKDVMD</sequence>
<dbReference type="PANTHER" id="PTHR19288">
    <property type="entry name" value="4-NITROPHENYLPHOSPHATASE-RELATED"/>
    <property type="match status" value="1"/>
</dbReference>
<dbReference type="SUPFAM" id="SSF56784">
    <property type="entry name" value="HAD-like"/>
    <property type="match status" value="1"/>
</dbReference>
<dbReference type="InterPro" id="IPR036412">
    <property type="entry name" value="HAD-like_sf"/>
</dbReference>
<feature type="binding site" evidence="3">
    <location>
        <position position="231"/>
    </location>
    <ligand>
        <name>substrate</name>
    </ligand>
</feature>
<feature type="binding site" evidence="4">
    <location>
        <position position="30"/>
    </location>
    <ligand>
        <name>Mg(2+)</name>
        <dbReference type="ChEBI" id="CHEBI:18420"/>
    </ligand>
</feature>
<dbReference type="HOGENOM" id="CLU_043473_0_2_1"/>
<dbReference type="SMR" id="A0A1S4FFG3"/>
<dbReference type="FunFam" id="3.40.50.1000:FF:000170">
    <property type="entry name" value="4-nitrophenylphosphatase"/>
    <property type="match status" value="1"/>
</dbReference>
<dbReference type="OMA" id="MDKSHIR"/>
<dbReference type="OrthoDB" id="413953at2759"/>
<organism evidence="5 6">
    <name type="scientific">Aedes aegypti</name>
    <name type="common">Yellowfever mosquito</name>
    <name type="synonym">Culex aegypti</name>
    <dbReference type="NCBI Taxonomy" id="7159"/>
    <lineage>
        <taxon>Eukaryota</taxon>
        <taxon>Metazoa</taxon>
        <taxon>Ecdysozoa</taxon>
        <taxon>Arthropoda</taxon>
        <taxon>Hexapoda</taxon>
        <taxon>Insecta</taxon>
        <taxon>Pterygota</taxon>
        <taxon>Neoptera</taxon>
        <taxon>Endopterygota</taxon>
        <taxon>Diptera</taxon>
        <taxon>Nematocera</taxon>
        <taxon>Culicoidea</taxon>
        <taxon>Culicidae</taxon>
        <taxon>Culicinae</taxon>
        <taxon>Aedini</taxon>
        <taxon>Aedes</taxon>
        <taxon>Stegomyia</taxon>
    </lineage>
</organism>
<evidence type="ECO:0000313" key="5">
    <source>
        <dbReference type="EMBL" id="EAT41252.1"/>
    </source>
</evidence>
<evidence type="ECO:0000256" key="3">
    <source>
        <dbReference type="PIRSR" id="PIRSR000915-2"/>
    </source>
</evidence>
<dbReference type="Gene3D" id="3.40.50.1000">
    <property type="entry name" value="HAD superfamily/HAD-like"/>
    <property type="match status" value="2"/>
</dbReference>
<dbReference type="Pfam" id="PF13242">
    <property type="entry name" value="Hydrolase_like"/>
    <property type="match status" value="1"/>
</dbReference>
<reference evidence="5" key="1">
    <citation type="submission" date="2005-10" db="EMBL/GenBank/DDBJ databases">
        <authorList>
            <person name="Loftus B.J."/>
            <person name="Nene V.M."/>
            <person name="Hannick L.I."/>
            <person name="Bidwell S."/>
            <person name="Haas B."/>
            <person name="Amedeo P."/>
            <person name="Orvis J."/>
            <person name="Wortman J.R."/>
            <person name="White O.R."/>
            <person name="Salzberg S."/>
            <person name="Shumway M."/>
            <person name="Koo H."/>
            <person name="Zhao Y."/>
            <person name="Holmes M."/>
            <person name="Miller J."/>
            <person name="Schatz M."/>
            <person name="Pop M."/>
            <person name="Pai G."/>
            <person name="Utterback T."/>
            <person name="Rogers Y.-H."/>
            <person name="Kravitz S."/>
            <person name="Fraser C.M."/>
        </authorList>
    </citation>
    <scope>NUCLEOTIDE SEQUENCE</scope>
    <source>
        <strain evidence="5">Liverpool</strain>
    </source>
</reference>
<dbReference type="Proteomes" id="UP000682892">
    <property type="component" value="Unassembled WGS sequence"/>
</dbReference>
<comment type="cofactor">
    <cofactor evidence="4">
        <name>Mg(2+)</name>
        <dbReference type="ChEBI" id="CHEBI:18420"/>
    </cofactor>
    <text evidence="4">Divalent metal ions. Mg(2+) is the most effective.</text>
</comment>
<dbReference type="GO" id="GO:0005737">
    <property type="term" value="C:cytoplasm"/>
    <property type="evidence" value="ECO:0007669"/>
    <property type="project" value="TreeGrafter"/>
</dbReference>
<dbReference type="NCBIfam" id="TIGR01460">
    <property type="entry name" value="HAD-SF-IIA"/>
    <property type="match status" value="1"/>
</dbReference>
<protein>
    <submittedName>
        <fullName evidence="5">AAEL007090-PA</fullName>
    </submittedName>
</protein>
<proteinExistence type="inferred from homology"/>
<dbReference type="AlphaFoldDB" id="A0A1S4FFG3"/>